<proteinExistence type="predicted"/>
<evidence type="ECO:0000313" key="2">
    <source>
        <dbReference type="EMBL" id="KRZ52255.1"/>
    </source>
</evidence>
<evidence type="ECO:0000313" key="3">
    <source>
        <dbReference type="Proteomes" id="UP000054721"/>
    </source>
</evidence>
<protein>
    <submittedName>
        <fullName evidence="2">Uncharacterized protein</fullName>
    </submittedName>
</protein>
<keyword evidence="3" id="KW-1185">Reference proteome</keyword>
<feature type="compositionally biased region" description="Gly residues" evidence="1">
    <location>
        <begin position="169"/>
        <end position="179"/>
    </location>
</feature>
<dbReference type="Proteomes" id="UP000054721">
    <property type="component" value="Unassembled WGS sequence"/>
</dbReference>
<comment type="caution">
    <text evidence="2">The sequence shown here is derived from an EMBL/GenBank/DDBJ whole genome shotgun (WGS) entry which is preliminary data.</text>
</comment>
<gene>
    <name evidence="2" type="ORF">T02_8068</name>
</gene>
<feature type="region of interest" description="Disordered" evidence="1">
    <location>
        <begin position="117"/>
        <end position="147"/>
    </location>
</feature>
<dbReference type="AlphaFoldDB" id="A0A0V1KY59"/>
<organism evidence="2 3">
    <name type="scientific">Trichinella nativa</name>
    <dbReference type="NCBI Taxonomy" id="6335"/>
    <lineage>
        <taxon>Eukaryota</taxon>
        <taxon>Metazoa</taxon>
        <taxon>Ecdysozoa</taxon>
        <taxon>Nematoda</taxon>
        <taxon>Enoplea</taxon>
        <taxon>Dorylaimia</taxon>
        <taxon>Trichinellida</taxon>
        <taxon>Trichinellidae</taxon>
        <taxon>Trichinella</taxon>
    </lineage>
</organism>
<dbReference type="EMBL" id="JYDW01000198">
    <property type="protein sequence ID" value="KRZ52255.1"/>
    <property type="molecule type" value="Genomic_DNA"/>
</dbReference>
<accession>A0A0V1KY59</accession>
<feature type="compositionally biased region" description="Low complexity" evidence="1">
    <location>
        <begin position="121"/>
        <end position="137"/>
    </location>
</feature>
<reference evidence="2 3" key="1">
    <citation type="submission" date="2015-05" db="EMBL/GenBank/DDBJ databases">
        <title>Evolution of Trichinella species and genotypes.</title>
        <authorList>
            <person name="Korhonen P.K."/>
            <person name="Edoardo P."/>
            <person name="Giuseppe L.R."/>
            <person name="Gasser R.B."/>
        </authorList>
    </citation>
    <scope>NUCLEOTIDE SEQUENCE [LARGE SCALE GENOMIC DNA]</scope>
    <source>
        <strain evidence="2">ISS10</strain>
    </source>
</reference>
<name>A0A0V1KY59_9BILA</name>
<feature type="region of interest" description="Disordered" evidence="1">
    <location>
        <begin position="160"/>
        <end position="180"/>
    </location>
</feature>
<evidence type="ECO:0000256" key="1">
    <source>
        <dbReference type="SAM" id="MobiDB-lite"/>
    </source>
</evidence>
<sequence>MTCNSRLAGVRDLSHTAYSPFTQDYPVTLRQSYSPHLYLDEAAFYPHCLQTRRDSASAFCCSRPGRWITLKSNYARRFNQRATCPSDLRKFSSHLKELWSVRTMNFLPYRYSQKRRSGKLASPSASRSNPSPPSRASGWRTRLPPAGSAPLAAIARPQWRPRWHPHPTGKGGRNLGGPFGHSAVLDKARLPEVSLTVRDGFLVPPEYAA</sequence>